<evidence type="ECO:0000259" key="3">
    <source>
        <dbReference type="PROSITE" id="PS50137"/>
    </source>
</evidence>
<dbReference type="Pfam" id="PF00035">
    <property type="entry name" value="dsrm"/>
    <property type="match status" value="2"/>
</dbReference>
<accession>A0A5S6QLS8</accession>
<feature type="domain" description="DRBM" evidence="3">
    <location>
        <begin position="183"/>
        <end position="251"/>
    </location>
</feature>
<evidence type="ECO:0000256" key="2">
    <source>
        <dbReference type="PROSITE-ProRule" id="PRU00266"/>
    </source>
</evidence>
<dbReference type="CDD" id="cd19862">
    <property type="entry name" value="DSRM_PRKRA-like_rpt1"/>
    <property type="match status" value="1"/>
</dbReference>
<dbReference type="AlphaFoldDB" id="A0A5S6QLS8"/>
<dbReference type="GO" id="GO:0016442">
    <property type="term" value="C:RISC complex"/>
    <property type="evidence" value="ECO:0007669"/>
    <property type="project" value="TreeGrafter"/>
</dbReference>
<dbReference type="GO" id="GO:0003725">
    <property type="term" value="F:double-stranded RNA binding"/>
    <property type="evidence" value="ECO:0007669"/>
    <property type="project" value="TreeGrafter"/>
</dbReference>
<dbReference type="SUPFAM" id="SSF54768">
    <property type="entry name" value="dsRNA-binding domain-like"/>
    <property type="match status" value="2"/>
</dbReference>
<dbReference type="PANTHER" id="PTHR46205:SF3">
    <property type="entry name" value="LOQUACIOUS, ISOFORM B"/>
    <property type="match status" value="1"/>
</dbReference>
<dbReference type="InterPro" id="IPR051247">
    <property type="entry name" value="RLC_Component"/>
</dbReference>
<dbReference type="WBParaSite" id="TMUE_2000007827.1">
    <property type="protein sequence ID" value="TMUE_2000007827.1"/>
    <property type="gene ID" value="WBGene00286814"/>
</dbReference>
<dbReference type="FunFam" id="3.30.160.20:FF:000007">
    <property type="entry name" value="Double-stranded RNA-binding protein Staufen homolog 1"/>
    <property type="match status" value="1"/>
</dbReference>
<evidence type="ECO:0000313" key="5">
    <source>
        <dbReference type="WBParaSite" id="TMUE_2000007827.1"/>
    </source>
</evidence>
<dbReference type="Proteomes" id="UP000046395">
    <property type="component" value="Unassembled WGS sequence"/>
</dbReference>
<protein>
    <submittedName>
        <fullName evidence="5">DRBM domain-containing protein</fullName>
    </submittedName>
</protein>
<dbReference type="Gene3D" id="3.30.160.20">
    <property type="match status" value="3"/>
</dbReference>
<keyword evidence="4" id="KW-1185">Reference proteome</keyword>
<dbReference type="GO" id="GO:0070920">
    <property type="term" value="P:regulation of regulatory ncRNA processing"/>
    <property type="evidence" value="ECO:0007669"/>
    <property type="project" value="TreeGrafter"/>
</dbReference>
<organism evidence="4 5">
    <name type="scientific">Trichuris muris</name>
    <name type="common">Mouse whipworm</name>
    <dbReference type="NCBI Taxonomy" id="70415"/>
    <lineage>
        <taxon>Eukaryota</taxon>
        <taxon>Metazoa</taxon>
        <taxon>Ecdysozoa</taxon>
        <taxon>Nematoda</taxon>
        <taxon>Enoplea</taxon>
        <taxon>Dorylaimia</taxon>
        <taxon>Trichinellida</taxon>
        <taxon>Trichuridae</taxon>
        <taxon>Trichuris</taxon>
    </lineage>
</organism>
<reference evidence="5" key="1">
    <citation type="submission" date="2019-12" db="UniProtKB">
        <authorList>
            <consortium name="WormBaseParasite"/>
        </authorList>
    </citation>
    <scope>IDENTIFICATION</scope>
</reference>
<keyword evidence="1 2" id="KW-0694">RNA-binding</keyword>
<feature type="domain" description="DRBM" evidence="3">
    <location>
        <begin position="65"/>
        <end position="132"/>
    </location>
</feature>
<name>A0A5S6QLS8_TRIMR</name>
<dbReference type="GO" id="GO:0035197">
    <property type="term" value="F:siRNA binding"/>
    <property type="evidence" value="ECO:0007669"/>
    <property type="project" value="TreeGrafter"/>
</dbReference>
<dbReference type="GO" id="GO:0070578">
    <property type="term" value="C:RISC-loading complex"/>
    <property type="evidence" value="ECO:0007669"/>
    <property type="project" value="TreeGrafter"/>
</dbReference>
<evidence type="ECO:0000256" key="1">
    <source>
        <dbReference type="ARBA" id="ARBA00022884"/>
    </source>
</evidence>
<dbReference type="GO" id="GO:0030422">
    <property type="term" value="P:siRNA processing"/>
    <property type="evidence" value="ECO:0007669"/>
    <property type="project" value="TreeGrafter"/>
</dbReference>
<dbReference type="InterPro" id="IPR014720">
    <property type="entry name" value="dsRBD_dom"/>
</dbReference>
<sequence length="398" mass="44176">MNFCKCKLHDNGRLFDCRLQRKCILDTDIWAGNVGGLGANVGVSTLRYAQQAMSDLQASSACHKSPVGILYELCAKRKSVPIYELLASEGKTHETTFVYRVIVEGVSSNGVGKSKRAAKQCAATRLLEKIIQLGVHADWGLPGATPEEALAFVRSLTHGSMDRMNGADGTDNDGTSPQTCSNKVAAFLHEKCSKSKWFTPVYEDAGVEGPPHNMTFYISVQVGSLKEIGSGRNKKLAKQNAAKKLLQQVEELSYEERQELLAYCKQDMAVTIQQPFPEMDEIFQSESSMQMFGSAELANSSSSSAQNETAKFLTEFDLTSDFVRGNHIDLLHRISREENWDYEFLYAGKDVDGHECFFLQLSTVPVAVVWGRGEDLDEAKERAAWNAFGYLAICKRYQ</sequence>
<dbReference type="STRING" id="70415.A0A5S6QLS8"/>
<dbReference type="PROSITE" id="PS50137">
    <property type="entry name" value="DS_RBD"/>
    <property type="match status" value="2"/>
</dbReference>
<proteinExistence type="predicted"/>
<dbReference type="GO" id="GO:0005634">
    <property type="term" value="C:nucleus"/>
    <property type="evidence" value="ECO:0007669"/>
    <property type="project" value="TreeGrafter"/>
</dbReference>
<evidence type="ECO:0000313" key="4">
    <source>
        <dbReference type="Proteomes" id="UP000046395"/>
    </source>
</evidence>
<dbReference type="GO" id="GO:0005737">
    <property type="term" value="C:cytoplasm"/>
    <property type="evidence" value="ECO:0007669"/>
    <property type="project" value="TreeGrafter"/>
</dbReference>
<dbReference type="CDD" id="cd19864">
    <property type="entry name" value="DSRM_PRKRA-like_rpt3"/>
    <property type="match status" value="1"/>
</dbReference>
<dbReference type="PANTHER" id="PTHR46205">
    <property type="entry name" value="LOQUACIOUS, ISOFORM B"/>
    <property type="match status" value="1"/>
</dbReference>
<dbReference type="SMART" id="SM00358">
    <property type="entry name" value="DSRM"/>
    <property type="match status" value="2"/>
</dbReference>